<dbReference type="GO" id="GO:0016791">
    <property type="term" value="F:phosphatase activity"/>
    <property type="evidence" value="ECO:0007669"/>
    <property type="project" value="TreeGrafter"/>
</dbReference>
<sequence>MTTTAPTSDGTLSFDHQRIDLANYDDVYVVGDVHGCLEALERLLSTLSLDDDDLAVFVGDLVRKGPESAAVLERVESSPRLMSIRGNNEQKLLAGETELPELDEEDRTYLASLPTAISWDGGLVVHGGVDPDRALVAHAGDDVRTMRSPDGDGYDGPFWFEEYEGPPRVFFGHTVLADPIEREWAVGLDTGCVYGGRLTAYDVRRDEFLSVPGSEYQDRSADKIVGQSDG</sequence>
<protein>
    <submittedName>
        <fullName evidence="2">Serine/threonine protein phosphatase 1</fullName>
    </submittedName>
</protein>
<keyword evidence="3" id="KW-1185">Reference proteome</keyword>
<accession>A0A1I1G217</accession>
<feature type="domain" description="Calcineurin-like phosphoesterase" evidence="1">
    <location>
        <begin position="27"/>
        <end position="177"/>
    </location>
</feature>
<dbReference type="Proteomes" id="UP000199161">
    <property type="component" value="Unassembled WGS sequence"/>
</dbReference>
<organism evidence="2 3">
    <name type="scientific">Natronobacterium haloterrestre</name>
    <name type="common">Halobiforma haloterrestris</name>
    <dbReference type="NCBI Taxonomy" id="148448"/>
    <lineage>
        <taxon>Archaea</taxon>
        <taxon>Methanobacteriati</taxon>
        <taxon>Methanobacteriota</taxon>
        <taxon>Stenosarchaea group</taxon>
        <taxon>Halobacteria</taxon>
        <taxon>Halobacteriales</taxon>
        <taxon>Natrialbaceae</taxon>
        <taxon>Natronobacterium</taxon>
    </lineage>
</organism>
<dbReference type="OrthoDB" id="303721at2157"/>
<dbReference type="CDD" id="cd00144">
    <property type="entry name" value="MPP_PPP_family"/>
    <property type="match status" value="1"/>
</dbReference>
<dbReference type="PANTHER" id="PTHR42850">
    <property type="entry name" value="METALLOPHOSPHOESTERASE"/>
    <property type="match status" value="1"/>
</dbReference>
<dbReference type="RefSeq" id="WP_089787344.1">
    <property type="nucleotide sequence ID" value="NZ_FOKW01000004.1"/>
</dbReference>
<dbReference type="Gene3D" id="3.60.21.10">
    <property type="match status" value="1"/>
</dbReference>
<dbReference type="Pfam" id="PF00149">
    <property type="entry name" value="Metallophos"/>
    <property type="match status" value="1"/>
</dbReference>
<proteinExistence type="predicted"/>
<dbReference type="AlphaFoldDB" id="A0A1I1G217"/>
<evidence type="ECO:0000313" key="2">
    <source>
        <dbReference type="EMBL" id="SFC05797.1"/>
    </source>
</evidence>
<dbReference type="InterPro" id="IPR004843">
    <property type="entry name" value="Calcineurin-like_PHP"/>
</dbReference>
<evidence type="ECO:0000313" key="3">
    <source>
        <dbReference type="Proteomes" id="UP000199161"/>
    </source>
</evidence>
<evidence type="ECO:0000259" key="1">
    <source>
        <dbReference type="Pfam" id="PF00149"/>
    </source>
</evidence>
<gene>
    <name evidence="2" type="ORF">SAMN05444422_10459</name>
</gene>
<dbReference type="GO" id="GO:0005737">
    <property type="term" value="C:cytoplasm"/>
    <property type="evidence" value="ECO:0007669"/>
    <property type="project" value="TreeGrafter"/>
</dbReference>
<dbReference type="PANTHER" id="PTHR42850:SF4">
    <property type="entry name" value="ZINC-DEPENDENT ENDOPOLYPHOSPHATASE"/>
    <property type="match status" value="1"/>
</dbReference>
<name>A0A1I1G217_NATHA</name>
<dbReference type="SUPFAM" id="SSF56300">
    <property type="entry name" value="Metallo-dependent phosphatases"/>
    <property type="match status" value="1"/>
</dbReference>
<reference evidence="3" key="1">
    <citation type="submission" date="2016-10" db="EMBL/GenBank/DDBJ databases">
        <authorList>
            <person name="Varghese N."/>
            <person name="Submissions S."/>
        </authorList>
    </citation>
    <scope>NUCLEOTIDE SEQUENCE [LARGE SCALE GENOMIC DNA]</scope>
    <source>
        <strain evidence="3">DSM 13078</strain>
    </source>
</reference>
<dbReference type="InterPro" id="IPR029052">
    <property type="entry name" value="Metallo-depent_PP-like"/>
</dbReference>
<dbReference type="EMBL" id="FOKW01000004">
    <property type="protein sequence ID" value="SFC05797.1"/>
    <property type="molecule type" value="Genomic_DNA"/>
</dbReference>
<dbReference type="InterPro" id="IPR050126">
    <property type="entry name" value="Ap4A_hydrolase"/>
</dbReference>